<evidence type="ECO:0000256" key="3">
    <source>
        <dbReference type="ARBA" id="ARBA00023004"/>
    </source>
</evidence>
<dbReference type="Proteomes" id="UP000708208">
    <property type="component" value="Unassembled WGS sequence"/>
</dbReference>
<evidence type="ECO:0000259" key="8">
    <source>
        <dbReference type="Pfam" id="PF00462"/>
    </source>
</evidence>
<dbReference type="AlphaFoldDB" id="A0A8J2JBB2"/>
<dbReference type="InterPro" id="IPR002109">
    <property type="entry name" value="Glutaredoxin"/>
</dbReference>
<evidence type="ECO:0000256" key="4">
    <source>
        <dbReference type="ARBA" id="ARBA00023014"/>
    </source>
</evidence>
<evidence type="ECO:0000256" key="5">
    <source>
        <dbReference type="ARBA" id="ARBA00023284"/>
    </source>
</evidence>
<protein>
    <recommendedName>
        <fullName evidence="6">Glutaredoxin-related protein 5, mitochondrial</fullName>
    </recommendedName>
    <alternativeName>
        <fullName evidence="7">Monothiol glutaredoxin-5</fullName>
    </alternativeName>
</protein>
<dbReference type="InterPro" id="IPR033658">
    <property type="entry name" value="GRX_PICOT-like"/>
</dbReference>
<sequence length="153" mass="16844">MSLLARGLGLGLGLRRPLVNQLQKFAFSSDGSVPATKEAIEALLKKNKIVVFMKGVPEQPRCGFSNAVVQIFRMHGVTNYDAHDVLENESVRQGVKDYANWPTIPQVYIDGEFVGGCDIMIQMHQNGELIDQLKKVGITSALLEVEDGTKKSE</sequence>
<keyword evidence="4" id="KW-0411">Iron-sulfur</keyword>
<reference evidence="9" key="1">
    <citation type="submission" date="2021-06" db="EMBL/GenBank/DDBJ databases">
        <authorList>
            <person name="Hodson N. C."/>
            <person name="Mongue J. A."/>
            <person name="Jaron S. K."/>
        </authorList>
    </citation>
    <scope>NUCLEOTIDE SEQUENCE</scope>
</reference>
<gene>
    <name evidence="9" type="ORF">AFUS01_LOCUS3202</name>
</gene>
<comment type="caution">
    <text evidence="9">The sequence shown here is derived from an EMBL/GenBank/DDBJ whole genome shotgun (WGS) entry which is preliminary data.</text>
</comment>
<name>A0A8J2JBB2_9HEXA</name>
<dbReference type="GO" id="GO:0051537">
    <property type="term" value="F:2 iron, 2 sulfur cluster binding"/>
    <property type="evidence" value="ECO:0007669"/>
    <property type="project" value="UniProtKB-KW"/>
</dbReference>
<evidence type="ECO:0000256" key="7">
    <source>
        <dbReference type="ARBA" id="ARBA00076083"/>
    </source>
</evidence>
<dbReference type="Pfam" id="PF00462">
    <property type="entry name" value="Glutaredoxin"/>
    <property type="match status" value="1"/>
</dbReference>
<organism evidence="9 10">
    <name type="scientific">Allacma fusca</name>
    <dbReference type="NCBI Taxonomy" id="39272"/>
    <lineage>
        <taxon>Eukaryota</taxon>
        <taxon>Metazoa</taxon>
        <taxon>Ecdysozoa</taxon>
        <taxon>Arthropoda</taxon>
        <taxon>Hexapoda</taxon>
        <taxon>Collembola</taxon>
        <taxon>Symphypleona</taxon>
        <taxon>Sminthuridae</taxon>
        <taxon>Allacma</taxon>
    </lineage>
</organism>
<dbReference type="PROSITE" id="PS51354">
    <property type="entry name" value="GLUTAREDOXIN_2"/>
    <property type="match status" value="1"/>
</dbReference>
<evidence type="ECO:0000256" key="1">
    <source>
        <dbReference type="ARBA" id="ARBA00022714"/>
    </source>
</evidence>
<dbReference type="FunFam" id="3.40.30.10:FF:000005">
    <property type="entry name" value="Glutaredoxin 5"/>
    <property type="match status" value="1"/>
</dbReference>
<keyword evidence="5" id="KW-0676">Redox-active center</keyword>
<keyword evidence="3" id="KW-0408">Iron</keyword>
<dbReference type="CDD" id="cd03028">
    <property type="entry name" value="GRX_PICOT_like"/>
    <property type="match status" value="1"/>
</dbReference>
<dbReference type="EMBL" id="CAJVCH010019126">
    <property type="protein sequence ID" value="CAG7687175.1"/>
    <property type="molecule type" value="Genomic_DNA"/>
</dbReference>
<dbReference type="GO" id="GO:0046872">
    <property type="term" value="F:metal ion binding"/>
    <property type="evidence" value="ECO:0007669"/>
    <property type="project" value="UniProtKB-KW"/>
</dbReference>
<keyword evidence="1" id="KW-0001">2Fe-2S</keyword>
<feature type="domain" description="Glutaredoxin" evidence="8">
    <location>
        <begin position="49"/>
        <end position="114"/>
    </location>
</feature>
<dbReference type="InterPro" id="IPR004480">
    <property type="entry name" value="Monothiol_GRX-rel"/>
</dbReference>
<evidence type="ECO:0000313" key="9">
    <source>
        <dbReference type="EMBL" id="CAG7687175.1"/>
    </source>
</evidence>
<dbReference type="PANTHER" id="PTHR10293">
    <property type="entry name" value="GLUTAREDOXIN FAMILY MEMBER"/>
    <property type="match status" value="1"/>
</dbReference>
<accession>A0A8J2JBB2</accession>
<evidence type="ECO:0000313" key="10">
    <source>
        <dbReference type="Proteomes" id="UP000708208"/>
    </source>
</evidence>
<proteinExistence type="predicted"/>
<dbReference type="PANTHER" id="PTHR10293:SF16">
    <property type="entry name" value="GLUTAREDOXIN-RELATED PROTEIN 5, MITOCHONDRIAL"/>
    <property type="match status" value="1"/>
</dbReference>
<keyword evidence="10" id="KW-1185">Reference proteome</keyword>
<evidence type="ECO:0000256" key="2">
    <source>
        <dbReference type="ARBA" id="ARBA00022723"/>
    </source>
</evidence>
<dbReference type="GO" id="GO:0005759">
    <property type="term" value="C:mitochondrial matrix"/>
    <property type="evidence" value="ECO:0007669"/>
    <property type="project" value="TreeGrafter"/>
</dbReference>
<keyword evidence="2" id="KW-0479">Metal-binding</keyword>
<evidence type="ECO:0000256" key="6">
    <source>
        <dbReference type="ARBA" id="ARBA00067456"/>
    </source>
</evidence>
<dbReference type="NCBIfam" id="TIGR00365">
    <property type="entry name" value="Grx4 family monothiol glutaredoxin"/>
    <property type="match status" value="1"/>
</dbReference>
<dbReference type="OrthoDB" id="415696at2759"/>